<comment type="caution">
    <text evidence="7">The sequence shown here is derived from an EMBL/GenBank/DDBJ whole genome shotgun (WGS) entry which is preliminary data.</text>
</comment>
<organism evidence="7 8">
    <name type="scientific">Pseudomonas violetae</name>
    <dbReference type="NCBI Taxonomy" id="2915813"/>
    <lineage>
        <taxon>Bacteria</taxon>
        <taxon>Pseudomonadati</taxon>
        <taxon>Pseudomonadota</taxon>
        <taxon>Gammaproteobacteria</taxon>
        <taxon>Pseudomonadales</taxon>
        <taxon>Pseudomonadaceae</taxon>
        <taxon>Pseudomonas</taxon>
    </lineage>
</organism>
<keyword evidence="8" id="KW-1185">Reference proteome</keyword>
<evidence type="ECO:0000259" key="6">
    <source>
        <dbReference type="Pfam" id="PF06958"/>
    </source>
</evidence>
<keyword evidence="3" id="KW-0044">Antibiotic</keyword>
<keyword evidence="4" id="KW-0079">Bacteriocin immunity</keyword>
<accession>A0ABT0F2T8</accession>
<dbReference type="CDD" id="cd16363">
    <property type="entry name" value="Col_Im_like"/>
    <property type="match status" value="1"/>
</dbReference>
<gene>
    <name evidence="7" type="ORF">L9059_19500</name>
</gene>
<reference evidence="7 8" key="1">
    <citation type="submission" date="2022-02" db="EMBL/GenBank/DDBJ databases">
        <title>Comparative genomics of the first Antarctic Pseudomonas spp. capable of biotransforming 2,4,6-Trinitrotoluene.</title>
        <authorList>
            <person name="Cabrera M.A."/>
            <person name="Marquez S.L."/>
            <person name="Perez-Donoso J.M."/>
        </authorList>
    </citation>
    <scope>NUCLEOTIDE SEQUENCE [LARGE SCALE GENOMIC DNA]</scope>
    <source>
        <strain evidence="7 8">TNT19</strain>
    </source>
</reference>
<keyword evidence="5" id="KW-0078">Bacteriocin</keyword>
<dbReference type="Pfam" id="PF01320">
    <property type="entry name" value="Colicin_Pyocin"/>
    <property type="match status" value="1"/>
</dbReference>
<dbReference type="Pfam" id="PF06958">
    <property type="entry name" value="Pyocin_S"/>
    <property type="match status" value="1"/>
</dbReference>
<dbReference type="EMBL" id="JAKNRW010000018">
    <property type="protein sequence ID" value="MCK1792322.1"/>
    <property type="molecule type" value="Genomic_DNA"/>
</dbReference>
<dbReference type="PRINTS" id="PR01299">
    <property type="entry name" value="PYOCIN"/>
</dbReference>
<evidence type="ECO:0000313" key="7">
    <source>
        <dbReference type="EMBL" id="MCK1792322.1"/>
    </source>
</evidence>
<evidence type="ECO:0000313" key="8">
    <source>
        <dbReference type="Proteomes" id="UP001299876"/>
    </source>
</evidence>
<feature type="domain" description="Pyosin/cloacin translocation" evidence="6">
    <location>
        <begin position="349"/>
        <end position="493"/>
    </location>
</feature>
<evidence type="ECO:0000256" key="4">
    <source>
        <dbReference type="ARBA" id="ARBA00023025"/>
    </source>
</evidence>
<dbReference type="Proteomes" id="UP001299876">
    <property type="component" value="Unassembled WGS sequence"/>
</dbReference>
<name>A0ABT0F2T8_9PSED</name>
<dbReference type="InterPro" id="IPR016128">
    <property type="entry name" value="Pyosin/cloacin_T_dom"/>
</dbReference>
<dbReference type="InterPro" id="IPR035900">
    <property type="entry name" value="Colicin_E_sf"/>
</dbReference>
<dbReference type="RefSeq" id="WP_247292568.1">
    <property type="nucleotide sequence ID" value="NZ_JAKNRW010000018.1"/>
</dbReference>
<comment type="similarity">
    <text evidence="1">Belongs to the colicins ColE2/ColE8/ColE9 and pyocins S1/S2 family.</text>
</comment>
<dbReference type="InterPro" id="IPR000290">
    <property type="entry name" value="Colicin_pyocin"/>
</dbReference>
<evidence type="ECO:0000256" key="1">
    <source>
        <dbReference type="ARBA" id="ARBA00009346"/>
    </source>
</evidence>
<dbReference type="Gene3D" id="1.10.1200.20">
    <property type="entry name" value="Colicin E immunity protein"/>
    <property type="match status" value="1"/>
</dbReference>
<dbReference type="InterPro" id="IPR036302">
    <property type="entry name" value="Pyosin/cloacin_T_dom_sf"/>
</dbReference>
<keyword evidence="2" id="KW-0929">Antimicrobial</keyword>
<sequence>MELKPTLMDYTASEFQTLVERIWAVDLPRQDHNRLINHFDRVVGHPSGSDLLFTSDETGLADGPDTVVHLVRQWHRTQGLAAFKDEGIFVSPPFVQMTPVQRSLAEVQKLAADVAGSEQAADQAFGVFAQRIQHLRSLQSVSLNVSEQEKNIRALELAQHDSYLSTRQFEFFKMRIEFAKNSAQSNLKYAWSEQTQWQGIAQQINATYDRYIARLAAINQHHRALHDEAEVLLTTAQQKLIGSRTLAGFSPALTARQIHASLVIAGKRPDLLLEDESPALQFSQQIDLQKSIRSAVAEFTWRNTSVAPADQGHRSAVLQFEFTSRADVKVFGLSIPLSELLPIEGQNWQSLAANRSEVDMPFRMGSAVVPAKPGSMFRGLREVRFLEQVHITASRRNISASRVRVREAQRGEQPNSFSFTADGSASITVLWSATVAIETSVPAAPPPTQRVGFVSSSPVPTLDPLTGNAEDAPIDDYIVVFPREVGLDPLYVVFGSRVT</sequence>
<dbReference type="SUPFAM" id="SSF47345">
    <property type="entry name" value="Colicin E immunity proteins"/>
    <property type="match status" value="1"/>
</dbReference>
<protein>
    <submittedName>
        <fullName evidence="7">S-type pyocin domain-containing protein</fullName>
    </submittedName>
</protein>
<proteinExistence type="inferred from homology"/>
<evidence type="ECO:0000256" key="5">
    <source>
        <dbReference type="ARBA" id="ARBA00023048"/>
    </source>
</evidence>
<evidence type="ECO:0000256" key="3">
    <source>
        <dbReference type="ARBA" id="ARBA00023022"/>
    </source>
</evidence>
<dbReference type="SUPFAM" id="SSF69369">
    <property type="entry name" value="Cloacin translocation domain"/>
    <property type="match status" value="1"/>
</dbReference>
<evidence type="ECO:0000256" key="2">
    <source>
        <dbReference type="ARBA" id="ARBA00022529"/>
    </source>
</evidence>